<dbReference type="Pfam" id="PF07336">
    <property type="entry name" value="ABATE"/>
    <property type="match status" value="1"/>
</dbReference>
<dbReference type="InterPro" id="IPR021005">
    <property type="entry name" value="Znf_CGNR"/>
</dbReference>
<dbReference type="PANTHER" id="PTHR35525:SF3">
    <property type="entry name" value="BLL6575 PROTEIN"/>
    <property type="match status" value="1"/>
</dbReference>
<dbReference type="Gene3D" id="1.10.3300.10">
    <property type="entry name" value="Jann2411-like domain"/>
    <property type="match status" value="1"/>
</dbReference>
<name>A0A7W8A9Z0_9ACTN</name>
<dbReference type="Proteomes" id="UP000568380">
    <property type="component" value="Unassembled WGS sequence"/>
</dbReference>
<dbReference type="AlphaFoldDB" id="A0A7W8A9Z0"/>
<evidence type="ECO:0000259" key="1">
    <source>
        <dbReference type="Pfam" id="PF11706"/>
    </source>
</evidence>
<sequence length="194" mass="21185">MSNDPSNAAPGALEVVRRFVDTHDIYNSHDVLSDVEAAVAWLTAEGLMGKGRPMAARDLSALRDLRGALREMAAANTRGEQPPRAVVDAFNDLTASHAASVRLDVSHGSMVASVQPREDGAGGVVAALAAAVHEAVLTQTWTRLKSCDNPECRWLFYDESRNRTARWCSMRGCGSIVKARRYRDRQRQRAANPL</sequence>
<dbReference type="InterPro" id="IPR010852">
    <property type="entry name" value="ABATE"/>
</dbReference>
<evidence type="ECO:0000313" key="2">
    <source>
        <dbReference type="EMBL" id="MBB5081769.1"/>
    </source>
</evidence>
<dbReference type="Pfam" id="PF11706">
    <property type="entry name" value="zf-CGNR"/>
    <property type="match status" value="1"/>
</dbReference>
<dbReference type="InterPro" id="IPR023286">
    <property type="entry name" value="ABATE_dom_sf"/>
</dbReference>
<dbReference type="RefSeq" id="WP_184969383.1">
    <property type="nucleotide sequence ID" value="NZ_JACHIN010000011.1"/>
</dbReference>
<reference evidence="2 3" key="1">
    <citation type="submission" date="2020-08" db="EMBL/GenBank/DDBJ databases">
        <title>Genomic Encyclopedia of Type Strains, Phase IV (KMG-IV): sequencing the most valuable type-strain genomes for metagenomic binning, comparative biology and taxonomic classification.</title>
        <authorList>
            <person name="Goeker M."/>
        </authorList>
    </citation>
    <scope>NUCLEOTIDE SEQUENCE [LARGE SCALE GENOMIC DNA]</scope>
    <source>
        <strain evidence="2 3">DSM 45385</strain>
    </source>
</reference>
<comment type="caution">
    <text evidence="2">The sequence shown here is derived from an EMBL/GenBank/DDBJ whole genome shotgun (WGS) entry which is preliminary data.</text>
</comment>
<evidence type="ECO:0000313" key="3">
    <source>
        <dbReference type="Proteomes" id="UP000568380"/>
    </source>
</evidence>
<protein>
    <submittedName>
        <fullName evidence="2">Putative RNA-binding Zn ribbon-like protein</fullName>
    </submittedName>
</protein>
<keyword evidence="3" id="KW-1185">Reference proteome</keyword>
<proteinExistence type="predicted"/>
<feature type="domain" description="Zinc finger CGNR" evidence="1">
    <location>
        <begin position="143"/>
        <end position="186"/>
    </location>
</feature>
<accession>A0A7W8A9Z0</accession>
<organism evidence="2 3">
    <name type="scientific">Nonomuraea endophytica</name>
    <dbReference type="NCBI Taxonomy" id="714136"/>
    <lineage>
        <taxon>Bacteria</taxon>
        <taxon>Bacillati</taxon>
        <taxon>Actinomycetota</taxon>
        <taxon>Actinomycetes</taxon>
        <taxon>Streptosporangiales</taxon>
        <taxon>Streptosporangiaceae</taxon>
        <taxon>Nonomuraea</taxon>
    </lineage>
</organism>
<dbReference type="EMBL" id="JACHIN010000011">
    <property type="protein sequence ID" value="MBB5081769.1"/>
    <property type="molecule type" value="Genomic_DNA"/>
</dbReference>
<dbReference type="SUPFAM" id="SSF160904">
    <property type="entry name" value="Jann2411-like"/>
    <property type="match status" value="1"/>
</dbReference>
<dbReference type="PANTHER" id="PTHR35525">
    <property type="entry name" value="BLL6575 PROTEIN"/>
    <property type="match status" value="1"/>
</dbReference>
<gene>
    <name evidence="2" type="ORF">HNR40_007264</name>
</gene>